<sequence length="162" mass="17736">MRIVFVNVYITIPLNARCNERPTPSVDLRCQPRRLRAAFSFPLQPDDRCEALGITSVFLLFALTYQSLASMLIALAIALAWVAGAACYLTSEHQRLCAQRLAAQPARAIALIAAIASLVCWWLVAGPSAGIASAFMSLCFGLLFWPYAAGGWHWLRGDAHVE</sequence>
<keyword evidence="3" id="KW-1185">Reference proteome</keyword>
<dbReference type="HOGENOM" id="CLU_1747856_0_0_4"/>
<dbReference type="PATRIC" id="fig|573737.6.peg.4105"/>
<feature type="transmembrane region" description="Helical" evidence="1">
    <location>
        <begin position="101"/>
        <end position="124"/>
    </location>
</feature>
<gene>
    <name evidence="2" type="ORF">MB84_15885</name>
</gene>
<protein>
    <submittedName>
        <fullName evidence="2">Uncharacterized protein</fullName>
    </submittedName>
</protein>
<dbReference type="Proteomes" id="UP000035050">
    <property type="component" value="Chromosome"/>
</dbReference>
<feature type="transmembrane region" description="Helical" evidence="1">
    <location>
        <begin position="130"/>
        <end position="148"/>
    </location>
</feature>
<evidence type="ECO:0000313" key="3">
    <source>
        <dbReference type="Proteomes" id="UP000035050"/>
    </source>
</evidence>
<accession>A0A0E3U793</accession>
<feature type="transmembrane region" description="Helical" evidence="1">
    <location>
        <begin position="68"/>
        <end position="89"/>
    </location>
</feature>
<keyword evidence="1" id="KW-1133">Transmembrane helix</keyword>
<dbReference type="AlphaFoldDB" id="A0A0E3U793"/>
<keyword evidence="1" id="KW-0812">Transmembrane</keyword>
<evidence type="ECO:0000313" key="2">
    <source>
        <dbReference type="EMBL" id="AKC70659.1"/>
    </source>
</evidence>
<organism evidence="2 3">
    <name type="scientific">Pandoraea oxalativorans</name>
    <dbReference type="NCBI Taxonomy" id="573737"/>
    <lineage>
        <taxon>Bacteria</taxon>
        <taxon>Pseudomonadati</taxon>
        <taxon>Pseudomonadota</taxon>
        <taxon>Betaproteobacteria</taxon>
        <taxon>Burkholderiales</taxon>
        <taxon>Burkholderiaceae</taxon>
        <taxon>Pandoraea</taxon>
    </lineage>
</organism>
<proteinExistence type="predicted"/>
<dbReference type="KEGG" id="pox:MB84_15885"/>
<reference evidence="2" key="1">
    <citation type="submission" date="2016-06" db="EMBL/GenBank/DDBJ databases">
        <title>Pandoraea oxalativorans DSM 23570 Genome Sequencing.</title>
        <authorList>
            <person name="Ee R."/>
            <person name="Lim Y.-L."/>
            <person name="Yong D."/>
            <person name="Yin W.-F."/>
            <person name="Chan K.-G."/>
        </authorList>
    </citation>
    <scope>NUCLEOTIDE SEQUENCE</scope>
    <source>
        <strain evidence="2">DSM 23570</strain>
    </source>
</reference>
<name>A0A0E3U793_9BURK</name>
<keyword evidence="1" id="KW-0472">Membrane</keyword>
<dbReference type="EMBL" id="CP011253">
    <property type="protein sequence ID" value="AKC70659.1"/>
    <property type="molecule type" value="Genomic_DNA"/>
</dbReference>
<evidence type="ECO:0000256" key="1">
    <source>
        <dbReference type="SAM" id="Phobius"/>
    </source>
</evidence>